<dbReference type="InParanoid" id="A0A2P5G0Z9"/>
<proteinExistence type="predicted"/>
<dbReference type="Proteomes" id="UP000237000">
    <property type="component" value="Unassembled WGS sequence"/>
</dbReference>
<name>A0A2P5G0Z9_TREOI</name>
<reference evidence="2" key="1">
    <citation type="submission" date="2016-06" db="EMBL/GenBank/DDBJ databases">
        <title>Parallel loss of symbiosis genes in relatives of nitrogen-fixing non-legume Parasponia.</title>
        <authorList>
            <person name="Van Velzen R."/>
            <person name="Holmer R."/>
            <person name="Bu F."/>
            <person name="Rutten L."/>
            <person name="Van Zeijl A."/>
            <person name="Liu W."/>
            <person name="Santuari L."/>
            <person name="Cao Q."/>
            <person name="Sharma T."/>
            <person name="Shen D."/>
            <person name="Roswanjaya Y."/>
            <person name="Wardhani T."/>
            <person name="Kalhor M.S."/>
            <person name="Jansen J."/>
            <person name="Van den Hoogen J."/>
            <person name="Gungor B."/>
            <person name="Hartog M."/>
            <person name="Hontelez J."/>
            <person name="Verver J."/>
            <person name="Yang W.-C."/>
            <person name="Schijlen E."/>
            <person name="Repin R."/>
            <person name="Schilthuizen M."/>
            <person name="Schranz E."/>
            <person name="Heidstra R."/>
            <person name="Miyata K."/>
            <person name="Fedorova E."/>
            <person name="Kohlen W."/>
            <person name="Bisseling T."/>
            <person name="Smit S."/>
            <person name="Geurts R."/>
        </authorList>
    </citation>
    <scope>NUCLEOTIDE SEQUENCE [LARGE SCALE GENOMIC DNA]</scope>
    <source>
        <strain evidence="2">cv. RG33-2</strain>
    </source>
</reference>
<evidence type="ECO:0000313" key="1">
    <source>
        <dbReference type="EMBL" id="POO03706.1"/>
    </source>
</evidence>
<sequence>MTSSNGVGGGSDGDFGCETRSDDGVAEGEYCFTASAVYFEIVRIRLNRVGKTRSEVQDEVSAFFATLCSFVGLDPSGMKILSSCWNLTESSTN</sequence>
<dbReference type="AlphaFoldDB" id="A0A2P5G0Z9"/>
<accession>A0A2P5G0Z9</accession>
<evidence type="ECO:0000313" key="2">
    <source>
        <dbReference type="Proteomes" id="UP000237000"/>
    </source>
</evidence>
<keyword evidence="2" id="KW-1185">Reference proteome</keyword>
<dbReference type="EMBL" id="JXTC01000001">
    <property type="protein sequence ID" value="POO03706.1"/>
    <property type="molecule type" value="Genomic_DNA"/>
</dbReference>
<gene>
    <name evidence="1" type="ORF">TorRG33x02_000100</name>
</gene>
<comment type="caution">
    <text evidence="1">The sequence shown here is derived from an EMBL/GenBank/DDBJ whole genome shotgun (WGS) entry which is preliminary data.</text>
</comment>
<organism evidence="1 2">
    <name type="scientific">Trema orientale</name>
    <name type="common">Charcoal tree</name>
    <name type="synonym">Celtis orientalis</name>
    <dbReference type="NCBI Taxonomy" id="63057"/>
    <lineage>
        <taxon>Eukaryota</taxon>
        <taxon>Viridiplantae</taxon>
        <taxon>Streptophyta</taxon>
        <taxon>Embryophyta</taxon>
        <taxon>Tracheophyta</taxon>
        <taxon>Spermatophyta</taxon>
        <taxon>Magnoliopsida</taxon>
        <taxon>eudicotyledons</taxon>
        <taxon>Gunneridae</taxon>
        <taxon>Pentapetalae</taxon>
        <taxon>rosids</taxon>
        <taxon>fabids</taxon>
        <taxon>Rosales</taxon>
        <taxon>Cannabaceae</taxon>
        <taxon>Trema</taxon>
    </lineage>
</organism>
<protein>
    <submittedName>
        <fullName evidence="1">Uncharacterized protein</fullName>
    </submittedName>
</protein>